<name>H6WFX9_9CAUD</name>
<dbReference type="EMBL" id="JQ245707">
    <property type="protein sequence ID" value="AEZ65704.1"/>
    <property type="molecule type" value="Genomic_DNA"/>
</dbReference>
<keyword evidence="2" id="KW-1185">Reference proteome</keyword>
<evidence type="ECO:0000313" key="1">
    <source>
        <dbReference type="EMBL" id="AEZ65704.1"/>
    </source>
</evidence>
<dbReference type="GO" id="GO:0003700">
    <property type="term" value="F:DNA-binding transcription factor activity"/>
    <property type="evidence" value="ECO:0007669"/>
    <property type="project" value="InterPro"/>
</dbReference>
<dbReference type="GO" id="GO:0006352">
    <property type="term" value="P:DNA-templated transcription initiation"/>
    <property type="evidence" value="ECO:0007669"/>
    <property type="project" value="InterPro"/>
</dbReference>
<evidence type="ECO:0000313" key="2">
    <source>
        <dbReference type="Proteomes" id="UP000007178"/>
    </source>
</evidence>
<reference evidence="1 2" key="1">
    <citation type="journal article" date="2012" name="Proc. Natl. Acad. Sci. U.S.A.">
        <title>A novel lineage of myoviruses infecting cyanobacteria is widespread in the oceans.</title>
        <authorList>
            <person name="Sabehi G."/>
            <person name="Shaulov L."/>
            <person name="Silver D.H."/>
            <person name="Yanai I."/>
            <person name="Harel A."/>
            <person name="Lindell D."/>
        </authorList>
    </citation>
    <scope>NUCLEOTIDE SEQUENCE [LARGE SCALE GENOMIC DNA]</scope>
</reference>
<proteinExistence type="predicted"/>
<accession>H6WFX9</accession>
<dbReference type="KEGG" id="vg:14013908"/>
<organism evidence="1 2">
    <name type="scientific">Cyanophage S-TIM5</name>
    <dbReference type="NCBI Taxonomy" id="1137745"/>
    <lineage>
        <taxon>Viruses</taxon>
        <taxon>Duplodnaviria</taxon>
        <taxon>Heunggongvirae</taxon>
        <taxon>Uroviricota</taxon>
        <taxon>Caudoviricetes</taxon>
        <taxon>Aurunvirus</taxon>
        <taxon>Aurunvirus STIM5</taxon>
    </lineage>
</organism>
<dbReference type="Proteomes" id="UP000007178">
    <property type="component" value="Segment"/>
</dbReference>
<dbReference type="RefSeq" id="YP_007006117.1">
    <property type="nucleotide sequence ID" value="NC_019516.1"/>
</dbReference>
<protein>
    <submittedName>
        <fullName evidence="1">SigF</fullName>
    </submittedName>
</protein>
<dbReference type="InterPro" id="IPR013325">
    <property type="entry name" value="RNA_pol_sigma_r2"/>
</dbReference>
<dbReference type="SUPFAM" id="SSF88946">
    <property type="entry name" value="Sigma2 domain of RNA polymerase sigma factors"/>
    <property type="match status" value="1"/>
</dbReference>
<dbReference type="Gene3D" id="1.10.1740.10">
    <property type="match status" value="1"/>
</dbReference>
<sequence>MKQRTKSKRARDKRDEHIISQMWKADQVARKISNFTGLPFEELRDAALEYIVRIYDTWDQSKGANFSTWVNRCLQFHMLNYLRDSSRLVKMPRSYSDLYLKIRKYLIKNPNITNQEIADDLKIPVKKVDTVRTAFTMSFNPVTEQNCVIESSETNEIGFNELLSNHNELLFRITDLESNDETFLIDYLVKKRSVSTLLRKNPHLKNIDDIKSYSTKLINYILWADKSFESWDKTIQKQGSRKNGQKSLKTQNATTS</sequence>